<evidence type="ECO:0000256" key="3">
    <source>
        <dbReference type="ARBA" id="ARBA00022644"/>
    </source>
</evidence>
<comment type="caution">
    <text evidence="7">The sequence shown here is derived from an EMBL/GenBank/DDBJ whole genome shotgun (WGS) entry which is preliminary data.</text>
</comment>
<evidence type="ECO:0000256" key="5">
    <source>
        <dbReference type="ARBA" id="ARBA00023002"/>
    </source>
</evidence>
<dbReference type="InterPro" id="IPR006093">
    <property type="entry name" value="Oxy_OxRdtase_FAD_BS"/>
</dbReference>
<evidence type="ECO:0000256" key="2">
    <source>
        <dbReference type="ARBA" id="ARBA00005466"/>
    </source>
</evidence>
<dbReference type="PANTHER" id="PTHR43762:SF1">
    <property type="entry name" value="D-ARABINONO-1,4-LACTONE OXIDASE"/>
    <property type="match status" value="1"/>
</dbReference>
<dbReference type="InterPro" id="IPR007173">
    <property type="entry name" value="ALO_C"/>
</dbReference>
<dbReference type="PANTHER" id="PTHR43762">
    <property type="entry name" value="L-GULONOLACTONE OXIDASE"/>
    <property type="match status" value="1"/>
</dbReference>
<dbReference type="InterPro" id="IPR010031">
    <property type="entry name" value="FAD_lactone_oxidase-like"/>
</dbReference>
<reference evidence="7 8" key="1">
    <citation type="submission" date="2024-05" db="EMBL/GenBank/DDBJ databases">
        <authorList>
            <person name="Duchaud E."/>
        </authorList>
    </citation>
    <scope>NUCLEOTIDE SEQUENCE [LARGE SCALE GENOMIC DNA]</scope>
    <source>
        <strain evidence="7">Ena-SAMPLE-TAB-13-05-2024-13:56:06:370-140305</strain>
    </source>
</reference>
<dbReference type="Gene3D" id="3.30.70.2520">
    <property type="match status" value="1"/>
</dbReference>
<gene>
    <name evidence="7" type="ORF">T190115A13A_50065</name>
</gene>
<protein>
    <submittedName>
        <fullName evidence="7">L-gulono-1,4-lactone dehydrogenase</fullName>
        <ecNumber evidence="7">1.1.2.-</ecNumber>
    </submittedName>
</protein>
<keyword evidence="8" id="KW-1185">Reference proteome</keyword>
<keyword evidence="5 7" id="KW-0560">Oxidoreductase</keyword>
<dbReference type="Gene3D" id="1.10.45.10">
    <property type="entry name" value="Vanillyl-alcohol Oxidase, Chain A, domain 4"/>
    <property type="match status" value="1"/>
</dbReference>
<keyword evidence="3" id="KW-0060">Ascorbate biosynthesis</keyword>
<dbReference type="InterPro" id="IPR016171">
    <property type="entry name" value="Vanillyl_alc_oxidase_C-sub2"/>
</dbReference>
<keyword evidence="4" id="KW-0285">Flavoprotein</keyword>
<dbReference type="PIRSF" id="PIRSF000136">
    <property type="entry name" value="LGO_GLO"/>
    <property type="match status" value="1"/>
</dbReference>
<dbReference type="InterPro" id="IPR016169">
    <property type="entry name" value="FAD-bd_PCMH_sub2"/>
</dbReference>
<accession>A0ABM9PPY1</accession>
<dbReference type="PROSITE" id="PS00862">
    <property type="entry name" value="OX2_COVAL_FAD"/>
    <property type="match status" value="1"/>
</dbReference>
<sequence length="438" mass="50146">MNYTLKNWAENVVWNPSQINYPTNQEEIQQLVLKAANNNQKIRVIGTGHSFTALCATNELLISLDNYQGVISVDKKTNQATVKGGTKLKLLGELLFKKGLAMENLGDIDVQSIAGTISTGTHGTGITFGSISNQVIALKFINGKGELISCSVNENQDVFKAAQVSLGCLGIITEITLQCVPAYKLKLQNRKENINDVLASLEERKNNNRNFEFYWIPYTQTAWTKTSNIVEDATPDKINFFNYWTEYVLENYVFKMLCDYATAFPSQNKMVSKITAASISNVKKIYHSHKVYATQRLVKFHEMEYNIPTETYWDVFKDITKMINKKKFHVHFPIENRWVKKDAIYMSPAYGRESAYIACHVYHKKDSKAYFSAVEEIFKAYDGRPHWGKMNSFTPEDIANSYPRFEDFMSIREMQDPDQLFINPYIKKLLGVKSLSYA</sequence>
<dbReference type="InterPro" id="IPR036318">
    <property type="entry name" value="FAD-bd_PCMH-like_sf"/>
</dbReference>
<dbReference type="EMBL" id="CAXJRC010000042">
    <property type="protein sequence ID" value="CAL2107823.1"/>
    <property type="molecule type" value="Genomic_DNA"/>
</dbReference>
<name>A0ABM9PPY1_9FLAO</name>
<dbReference type="SUPFAM" id="SSF56176">
    <property type="entry name" value="FAD-binding/transporter-associated domain-like"/>
    <property type="match status" value="1"/>
</dbReference>
<dbReference type="Pfam" id="PF04030">
    <property type="entry name" value="ALO"/>
    <property type="match status" value="1"/>
</dbReference>
<organism evidence="7 8">
    <name type="scientific">Tenacibaculum vairaonense</name>
    <dbReference type="NCBI Taxonomy" id="3137860"/>
    <lineage>
        <taxon>Bacteria</taxon>
        <taxon>Pseudomonadati</taxon>
        <taxon>Bacteroidota</taxon>
        <taxon>Flavobacteriia</taxon>
        <taxon>Flavobacteriales</taxon>
        <taxon>Flavobacteriaceae</taxon>
        <taxon>Tenacibaculum</taxon>
    </lineage>
</organism>
<dbReference type="Pfam" id="PF01565">
    <property type="entry name" value="FAD_binding_4"/>
    <property type="match status" value="1"/>
</dbReference>
<evidence type="ECO:0000313" key="7">
    <source>
        <dbReference type="EMBL" id="CAL2107823.1"/>
    </source>
</evidence>
<comment type="similarity">
    <text evidence="2">Belongs to the oxygen-dependent FAD-linked oxidoreductase family.</text>
</comment>
<dbReference type="GO" id="GO:0016491">
    <property type="term" value="F:oxidoreductase activity"/>
    <property type="evidence" value="ECO:0007669"/>
    <property type="project" value="UniProtKB-KW"/>
</dbReference>
<dbReference type="Gene3D" id="3.30.43.10">
    <property type="entry name" value="Uridine Diphospho-n-acetylenolpyruvylglucosamine Reductase, domain 2"/>
    <property type="match status" value="1"/>
</dbReference>
<dbReference type="RefSeq" id="WP_348739422.1">
    <property type="nucleotide sequence ID" value="NZ_CAXJRC010000042.1"/>
</dbReference>
<evidence type="ECO:0000313" key="8">
    <source>
        <dbReference type="Proteomes" id="UP001497602"/>
    </source>
</evidence>
<evidence type="ECO:0000259" key="6">
    <source>
        <dbReference type="PROSITE" id="PS51387"/>
    </source>
</evidence>
<dbReference type="InterPro" id="IPR016166">
    <property type="entry name" value="FAD-bd_PCMH"/>
</dbReference>
<dbReference type="NCBIfam" id="TIGR01679">
    <property type="entry name" value="bact_FAD_ox"/>
    <property type="match status" value="1"/>
</dbReference>
<proteinExistence type="inferred from homology"/>
<comment type="pathway">
    <text evidence="1">Cofactor biosynthesis; L-ascorbate biosynthesis.</text>
</comment>
<dbReference type="EC" id="1.1.2.-" evidence="7"/>
<evidence type="ECO:0000256" key="4">
    <source>
        <dbReference type="ARBA" id="ARBA00022827"/>
    </source>
</evidence>
<evidence type="ECO:0000256" key="1">
    <source>
        <dbReference type="ARBA" id="ARBA00005147"/>
    </source>
</evidence>
<dbReference type="Gene3D" id="3.30.465.10">
    <property type="match status" value="1"/>
</dbReference>
<dbReference type="Proteomes" id="UP001497602">
    <property type="component" value="Unassembled WGS sequence"/>
</dbReference>
<keyword evidence="4" id="KW-0274">FAD</keyword>
<dbReference type="InterPro" id="IPR006094">
    <property type="entry name" value="Oxid_FAD_bind_N"/>
</dbReference>
<dbReference type="PROSITE" id="PS51387">
    <property type="entry name" value="FAD_PCMH"/>
    <property type="match status" value="1"/>
</dbReference>
<feature type="domain" description="FAD-binding PCMH-type" evidence="6">
    <location>
        <begin position="12"/>
        <end position="182"/>
    </location>
</feature>
<dbReference type="InterPro" id="IPR016167">
    <property type="entry name" value="FAD-bd_PCMH_sub1"/>
</dbReference>